<keyword evidence="3" id="KW-0749">Sporulation</keyword>
<dbReference type="NCBIfam" id="TIGR02861">
    <property type="entry name" value="SASP_H"/>
    <property type="match status" value="1"/>
</dbReference>
<dbReference type="InterPro" id="IPR012610">
    <property type="entry name" value="SASP_SspH"/>
</dbReference>
<evidence type="ECO:0000313" key="5">
    <source>
        <dbReference type="Proteomes" id="UP000523087"/>
    </source>
</evidence>
<evidence type="ECO:0000256" key="2">
    <source>
        <dbReference type="ARBA" id="ARBA00006573"/>
    </source>
</evidence>
<dbReference type="EMBL" id="JACDUT010000006">
    <property type="protein sequence ID" value="MBA2875523.1"/>
    <property type="molecule type" value="Genomic_DNA"/>
</dbReference>
<evidence type="ECO:0000256" key="1">
    <source>
        <dbReference type="ARBA" id="ARBA00004288"/>
    </source>
</evidence>
<name>A0A7V9Z7L4_9BACL</name>
<dbReference type="Proteomes" id="UP000523087">
    <property type="component" value="Unassembled WGS sequence"/>
</dbReference>
<evidence type="ECO:0000313" key="4">
    <source>
        <dbReference type="EMBL" id="MBA2875523.1"/>
    </source>
</evidence>
<reference evidence="4 5" key="1">
    <citation type="submission" date="2020-07" db="EMBL/GenBank/DDBJ databases">
        <title>Genomic Encyclopedia of Type Strains, Phase IV (KMG-IV): sequencing the most valuable type-strain genomes for metagenomic binning, comparative biology and taxonomic classification.</title>
        <authorList>
            <person name="Goeker M."/>
        </authorList>
    </citation>
    <scope>NUCLEOTIDE SEQUENCE [LARGE SCALE GENOMIC DNA]</scope>
    <source>
        <strain evidence="4 5">DSM 15730</strain>
    </source>
</reference>
<keyword evidence="5" id="KW-1185">Reference proteome</keyword>
<sequence>MEVMRAKQIAETGEIIPVMYEGKQVFIQHVDEERKMARIYLKERSEEEMEVPVRLLQERN</sequence>
<organism evidence="4 5">
    <name type="scientific">Thermaerobacillus caldiproteolyticus</name>
    <dbReference type="NCBI Taxonomy" id="247480"/>
    <lineage>
        <taxon>Bacteria</taxon>
        <taxon>Bacillati</taxon>
        <taxon>Bacillota</taxon>
        <taxon>Bacilli</taxon>
        <taxon>Bacillales</taxon>
        <taxon>Anoxybacillaceae</taxon>
        <taxon>Thermaerobacillus</taxon>
    </lineage>
</organism>
<dbReference type="HAMAP" id="MF_00667">
    <property type="entry name" value="SspH"/>
    <property type="match status" value="1"/>
</dbReference>
<protein>
    <submittedName>
        <fullName evidence="4">Small acid-soluble spore protein H (Minor)</fullName>
    </submittedName>
</protein>
<proteinExistence type="inferred from homology"/>
<accession>A0A7V9Z7L4</accession>
<dbReference type="GO" id="GO:0030435">
    <property type="term" value="P:sporulation resulting in formation of a cellular spore"/>
    <property type="evidence" value="ECO:0007669"/>
    <property type="project" value="UniProtKB-KW"/>
</dbReference>
<comment type="subcellular location">
    <subcellularLocation>
        <location evidence="1">Spore core</location>
    </subcellularLocation>
</comment>
<gene>
    <name evidence="4" type="ORF">HNR31_002311</name>
</gene>
<dbReference type="RefSeq" id="WP_181556314.1">
    <property type="nucleotide sequence ID" value="NZ_CP064060.1"/>
</dbReference>
<evidence type="ECO:0000256" key="3">
    <source>
        <dbReference type="ARBA" id="ARBA00022969"/>
    </source>
</evidence>
<dbReference type="AlphaFoldDB" id="A0A7V9Z7L4"/>
<dbReference type="Pfam" id="PF08141">
    <property type="entry name" value="SspH"/>
    <property type="match status" value="1"/>
</dbReference>
<comment type="similarity">
    <text evidence="2">Belongs to the SspH family.</text>
</comment>
<comment type="caution">
    <text evidence="4">The sequence shown here is derived from an EMBL/GenBank/DDBJ whole genome shotgun (WGS) entry which is preliminary data.</text>
</comment>
<dbReference type="GO" id="GO:0030436">
    <property type="term" value="P:asexual sporulation"/>
    <property type="evidence" value="ECO:0007669"/>
    <property type="project" value="InterPro"/>
</dbReference>
<dbReference type="GO" id="GO:0042601">
    <property type="term" value="C:endospore-forming forespore"/>
    <property type="evidence" value="ECO:0007669"/>
    <property type="project" value="InterPro"/>
</dbReference>